<dbReference type="AlphaFoldDB" id="A0ABD0KSY6"/>
<accession>A0ABD0KSY6</accession>
<feature type="compositionally biased region" description="Pro residues" evidence="1">
    <location>
        <begin position="54"/>
        <end position="64"/>
    </location>
</feature>
<evidence type="ECO:0000313" key="3">
    <source>
        <dbReference type="Proteomes" id="UP001519460"/>
    </source>
</evidence>
<dbReference type="Proteomes" id="UP001519460">
    <property type="component" value="Unassembled WGS sequence"/>
</dbReference>
<organism evidence="2 3">
    <name type="scientific">Batillaria attramentaria</name>
    <dbReference type="NCBI Taxonomy" id="370345"/>
    <lineage>
        <taxon>Eukaryota</taxon>
        <taxon>Metazoa</taxon>
        <taxon>Spiralia</taxon>
        <taxon>Lophotrochozoa</taxon>
        <taxon>Mollusca</taxon>
        <taxon>Gastropoda</taxon>
        <taxon>Caenogastropoda</taxon>
        <taxon>Sorbeoconcha</taxon>
        <taxon>Cerithioidea</taxon>
        <taxon>Batillariidae</taxon>
        <taxon>Batillaria</taxon>
    </lineage>
</organism>
<reference evidence="2 3" key="1">
    <citation type="journal article" date="2023" name="Sci. Data">
        <title>Genome assembly of the Korean intertidal mud-creeper Batillaria attramentaria.</title>
        <authorList>
            <person name="Patra A.K."/>
            <person name="Ho P.T."/>
            <person name="Jun S."/>
            <person name="Lee S.J."/>
            <person name="Kim Y."/>
            <person name="Won Y.J."/>
        </authorList>
    </citation>
    <scope>NUCLEOTIDE SEQUENCE [LARGE SCALE GENOMIC DNA]</scope>
    <source>
        <strain evidence="2">Wonlab-2016</strain>
    </source>
</reference>
<gene>
    <name evidence="2" type="ORF">BaRGS_00018889</name>
</gene>
<proteinExistence type="predicted"/>
<evidence type="ECO:0000313" key="2">
    <source>
        <dbReference type="EMBL" id="KAK7489867.1"/>
    </source>
</evidence>
<name>A0ABD0KSY6_9CAEN</name>
<evidence type="ECO:0000256" key="1">
    <source>
        <dbReference type="SAM" id="MobiDB-lite"/>
    </source>
</evidence>
<feature type="region of interest" description="Disordered" evidence="1">
    <location>
        <begin position="32"/>
        <end position="71"/>
    </location>
</feature>
<protein>
    <submittedName>
        <fullName evidence="2">Uncharacterized protein</fullName>
    </submittedName>
</protein>
<comment type="caution">
    <text evidence="2">The sequence shown here is derived from an EMBL/GenBank/DDBJ whole genome shotgun (WGS) entry which is preliminary data.</text>
</comment>
<keyword evidence="3" id="KW-1185">Reference proteome</keyword>
<sequence>MSARPTRPTERSAAVCPVRDATPVRELVEAIVVEAEGRERDSGGRSPSDLRPVDNPPSPLPPPSRVSEYLGGEVGRHRPLIQVGSDVRLSPSFTLELAIHKNRVRATLGCGSVQGQCSGNRSKPLTTCPGQIVFSHWSRGKCHWVCFVWRSPSP</sequence>
<dbReference type="EMBL" id="JACVVK020000133">
    <property type="protein sequence ID" value="KAK7489867.1"/>
    <property type="molecule type" value="Genomic_DNA"/>
</dbReference>